<evidence type="ECO:0000313" key="3">
    <source>
        <dbReference type="Proteomes" id="UP000003172"/>
    </source>
</evidence>
<accession>I4FKB5</accession>
<name>I4FKB5_MICAE</name>
<sequence>MDVQAVLKYVDDLVFAQTGQHLDSLQVAILKGVLNGKKYTHISEEYHCSAGHTKDEAYQLWRILSEALGEDLNKSNFRATIERLGVANAYSNMVNPVQIGNINLCAALLDFV</sequence>
<organism evidence="2 3">
    <name type="scientific">Microcystis aeruginosa PCC 9717</name>
    <dbReference type="NCBI Taxonomy" id="1160286"/>
    <lineage>
        <taxon>Bacteria</taxon>
        <taxon>Bacillati</taxon>
        <taxon>Cyanobacteriota</taxon>
        <taxon>Cyanophyceae</taxon>
        <taxon>Oscillatoriophycideae</taxon>
        <taxon>Chroococcales</taxon>
        <taxon>Microcystaceae</taxon>
        <taxon>Microcystis</taxon>
    </lineage>
</organism>
<gene>
    <name evidence="2" type="ORF">MICAB_1510002</name>
</gene>
<dbReference type="AlphaFoldDB" id="I4FKB5"/>
<dbReference type="Pfam" id="PF26355">
    <property type="entry name" value="HTH_VMAP-M9"/>
    <property type="match status" value="1"/>
</dbReference>
<evidence type="ECO:0000259" key="1">
    <source>
        <dbReference type="Pfam" id="PF26355"/>
    </source>
</evidence>
<proteinExistence type="predicted"/>
<dbReference type="Proteomes" id="UP000003172">
    <property type="component" value="Unassembled WGS sequence"/>
</dbReference>
<dbReference type="HOGENOM" id="CLU_171770_0_0_3"/>
<reference evidence="2 3" key="1">
    <citation type="submission" date="2012-04" db="EMBL/GenBank/DDBJ databases">
        <authorList>
            <person name="Genoscope - CEA"/>
        </authorList>
    </citation>
    <scope>NUCLEOTIDE SEQUENCE [LARGE SCALE GENOMIC DNA]</scope>
    <source>
        <strain evidence="2 3">9717</strain>
    </source>
</reference>
<evidence type="ECO:0000313" key="2">
    <source>
        <dbReference type="EMBL" id="CCH96090.1"/>
    </source>
</evidence>
<comment type="caution">
    <text evidence="2">The sequence shown here is derived from an EMBL/GenBank/DDBJ whole genome shotgun (WGS) entry which is preliminary data.</text>
</comment>
<dbReference type="EMBL" id="CAII01000059">
    <property type="protein sequence ID" value="CCH96090.1"/>
    <property type="molecule type" value="Genomic_DNA"/>
</dbReference>
<protein>
    <recommendedName>
        <fullName evidence="1">vWA-MoxR associated protein N-terminal HTH domain-containing protein</fullName>
    </recommendedName>
</protein>
<feature type="domain" description="vWA-MoxR associated protein N-terminal HTH" evidence="1">
    <location>
        <begin position="1"/>
        <end position="84"/>
    </location>
</feature>
<dbReference type="InterPro" id="IPR058651">
    <property type="entry name" value="HTH_VMAP-M9"/>
</dbReference>